<keyword evidence="14" id="KW-1185">Reference proteome</keyword>
<comment type="catalytic activity">
    <reaction evidence="10">
        <text>4-CDP-2-C-methyl-D-erythritol + ATP = 4-CDP-2-C-methyl-D-erythritol 2-phosphate + ADP + H(+)</text>
        <dbReference type="Rhea" id="RHEA:18437"/>
        <dbReference type="ChEBI" id="CHEBI:15378"/>
        <dbReference type="ChEBI" id="CHEBI:30616"/>
        <dbReference type="ChEBI" id="CHEBI:57823"/>
        <dbReference type="ChEBI" id="CHEBI:57919"/>
        <dbReference type="ChEBI" id="CHEBI:456216"/>
        <dbReference type="EC" id="2.7.1.148"/>
    </reaction>
</comment>
<reference evidence="13 14" key="1">
    <citation type="submission" date="2018-10" db="EMBL/GenBank/DDBJ databases">
        <title>Histidinibacterium lentulum gen. nov., sp. nov., a marine bacterium from the culture broth of Picochlorum sp. 122.</title>
        <authorList>
            <person name="Wang G."/>
        </authorList>
    </citation>
    <scope>NUCLEOTIDE SEQUENCE [LARGE SCALE GENOMIC DNA]</scope>
    <source>
        <strain evidence="13 14">B17</strain>
    </source>
</reference>
<dbReference type="EC" id="2.7.1.148" evidence="2 10"/>
<sequence length="298" mass="31457">MAIIPRPGDALRLTAPAKINLTLHVTGQRAGGYHDLDSLVVFAGLGDLLTARPSTDLSLQVTGPFAMGVPNDGRNLVLQAAAALQEKHGVRVGAALNLDKALPHAAGLGSGSSDAATALRLLAKLWDVPAPDPHDPILASLGADVPACYAGPLPIRMQGIGERITPMEGLPDFAMVLVNPKVEVPTGRVFETMAARNNPPMEDVPEGLDFEGFCDWLSRQRNDMTAAAQTIAPEIGRALETLRRQPLVKCVTMSGSGATCVGLVKDMDHARRAARAVQVSEMGWWVAPAPRVKPGMPL</sequence>
<dbReference type="InterPro" id="IPR004424">
    <property type="entry name" value="IspE"/>
</dbReference>
<dbReference type="InterPro" id="IPR020568">
    <property type="entry name" value="Ribosomal_Su5_D2-typ_SF"/>
</dbReference>
<evidence type="ECO:0000256" key="7">
    <source>
        <dbReference type="ARBA" id="ARBA00022840"/>
    </source>
</evidence>
<evidence type="ECO:0000313" key="13">
    <source>
        <dbReference type="EMBL" id="ROT99361.1"/>
    </source>
</evidence>
<gene>
    <name evidence="10" type="primary">ispE</name>
    <name evidence="13" type="ORF">EAT49_14165</name>
</gene>
<comment type="pathway">
    <text evidence="10">Isoprenoid biosynthesis; isopentenyl diphosphate biosynthesis via DXP pathway; isopentenyl diphosphate from 1-deoxy-D-xylulose 5-phosphate: step 3/6.</text>
</comment>
<name>A0A3N2QVU4_9RHOB</name>
<feature type="active site" evidence="10">
    <location>
        <position position="144"/>
    </location>
</feature>
<dbReference type="Gene3D" id="3.30.230.10">
    <property type="match status" value="1"/>
</dbReference>
<accession>A0A3N2QVU4</accession>
<keyword evidence="6 10" id="KW-0418">Kinase</keyword>
<evidence type="ECO:0000259" key="12">
    <source>
        <dbReference type="Pfam" id="PF08544"/>
    </source>
</evidence>
<evidence type="ECO:0000256" key="5">
    <source>
        <dbReference type="ARBA" id="ARBA00022741"/>
    </source>
</evidence>
<feature type="binding site" evidence="10">
    <location>
        <begin position="103"/>
        <end position="113"/>
    </location>
    <ligand>
        <name>ATP</name>
        <dbReference type="ChEBI" id="CHEBI:30616"/>
    </ligand>
</feature>
<comment type="function">
    <text evidence="10">Catalyzes the phosphorylation of the position 2 hydroxy group of 4-diphosphocytidyl-2C-methyl-D-erythritol.</text>
</comment>
<dbReference type="Proteomes" id="UP000268016">
    <property type="component" value="Unassembled WGS sequence"/>
</dbReference>
<dbReference type="GO" id="GO:0019288">
    <property type="term" value="P:isopentenyl diphosphate biosynthetic process, methylerythritol 4-phosphate pathway"/>
    <property type="evidence" value="ECO:0007669"/>
    <property type="project" value="UniProtKB-UniRule"/>
</dbReference>
<feature type="active site" evidence="10">
    <location>
        <position position="18"/>
    </location>
</feature>
<dbReference type="InterPro" id="IPR014721">
    <property type="entry name" value="Ribsml_uS5_D2-typ_fold_subgr"/>
</dbReference>
<dbReference type="OrthoDB" id="9809438at2"/>
<feature type="domain" description="GHMP kinase C-terminal" evidence="12">
    <location>
        <begin position="211"/>
        <end position="277"/>
    </location>
</feature>
<dbReference type="AlphaFoldDB" id="A0A3N2QVU4"/>
<evidence type="ECO:0000256" key="2">
    <source>
        <dbReference type="ARBA" id="ARBA00012052"/>
    </source>
</evidence>
<dbReference type="UniPathway" id="UPA00056">
    <property type="reaction ID" value="UER00094"/>
</dbReference>
<dbReference type="InterPro" id="IPR036554">
    <property type="entry name" value="GHMP_kinase_C_sf"/>
</dbReference>
<dbReference type="Pfam" id="PF08544">
    <property type="entry name" value="GHMP_kinases_C"/>
    <property type="match status" value="1"/>
</dbReference>
<evidence type="ECO:0000313" key="14">
    <source>
        <dbReference type="Proteomes" id="UP000268016"/>
    </source>
</evidence>
<dbReference type="SUPFAM" id="SSF54211">
    <property type="entry name" value="Ribosomal protein S5 domain 2-like"/>
    <property type="match status" value="1"/>
</dbReference>
<dbReference type="Pfam" id="PF00288">
    <property type="entry name" value="GHMP_kinases_N"/>
    <property type="match status" value="1"/>
</dbReference>
<dbReference type="SUPFAM" id="SSF55060">
    <property type="entry name" value="GHMP Kinase, C-terminal domain"/>
    <property type="match status" value="1"/>
</dbReference>
<keyword evidence="7 10" id="KW-0067">ATP-binding</keyword>
<dbReference type="PIRSF" id="PIRSF010376">
    <property type="entry name" value="IspE"/>
    <property type="match status" value="1"/>
</dbReference>
<organism evidence="13 14">
    <name type="scientific">Histidinibacterium lentulum</name>
    <dbReference type="NCBI Taxonomy" id="2480588"/>
    <lineage>
        <taxon>Bacteria</taxon>
        <taxon>Pseudomonadati</taxon>
        <taxon>Pseudomonadota</taxon>
        <taxon>Alphaproteobacteria</taxon>
        <taxon>Rhodobacterales</taxon>
        <taxon>Paracoccaceae</taxon>
        <taxon>Histidinibacterium</taxon>
    </lineage>
</organism>
<evidence type="ECO:0000256" key="3">
    <source>
        <dbReference type="ARBA" id="ARBA00017473"/>
    </source>
</evidence>
<dbReference type="InterPro" id="IPR013750">
    <property type="entry name" value="GHMP_kinase_C_dom"/>
</dbReference>
<dbReference type="Gene3D" id="3.30.70.890">
    <property type="entry name" value="GHMP kinase, C-terminal domain"/>
    <property type="match status" value="1"/>
</dbReference>
<dbReference type="GO" id="GO:0050515">
    <property type="term" value="F:4-(cytidine 5'-diphospho)-2-C-methyl-D-erythritol kinase activity"/>
    <property type="evidence" value="ECO:0007669"/>
    <property type="project" value="UniProtKB-UniRule"/>
</dbReference>
<keyword evidence="4 10" id="KW-0808">Transferase</keyword>
<dbReference type="PANTHER" id="PTHR43527">
    <property type="entry name" value="4-DIPHOSPHOCYTIDYL-2-C-METHYL-D-ERYTHRITOL KINASE, CHLOROPLASTIC"/>
    <property type="match status" value="1"/>
</dbReference>
<proteinExistence type="inferred from homology"/>
<protein>
    <recommendedName>
        <fullName evidence="3 10">4-diphosphocytidyl-2-C-methyl-D-erythritol kinase</fullName>
        <shortName evidence="10">CMK</shortName>
        <ecNumber evidence="2 10">2.7.1.148</ecNumber>
    </recommendedName>
    <alternativeName>
        <fullName evidence="9 10">4-(cytidine-5'-diphospho)-2-C-methyl-D-erythritol kinase</fullName>
    </alternativeName>
</protein>
<evidence type="ECO:0000256" key="9">
    <source>
        <dbReference type="ARBA" id="ARBA00032554"/>
    </source>
</evidence>
<dbReference type="NCBIfam" id="TIGR00154">
    <property type="entry name" value="ispE"/>
    <property type="match status" value="1"/>
</dbReference>
<dbReference type="RefSeq" id="WP_123642956.1">
    <property type="nucleotide sequence ID" value="NZ_ML119087.1"/>
</dbReference>
<evidence type="ECO:0000256" key="1">
    <source>
        <dbReference type="ARBA" id="ARBA00009684"/>
    </source>
</evidence>
<comment type="similarity">
    <text evidence="1 10">Belongs to the GHMP kinase family. IspE subfamily.</text>
</comment>
<feature type="domain" description="GHMP kinase N-terminal" evidence="11">
    <location>
        <begin position="75"/>
        <end position="151"/>
    </location>
</feature>
<dbReference type="InterPro" id="IPR006204">
    <property type="entry name" value="GHMP_kinase_N_dom"/>
</dbReference>
<keyword evidence="5 10" id="KW-0547">Nucleotide-binding</keyword>
<evidence type="ECO:0000256" key="10">
    <source>
        <dbReference type="HAMAP-Rule" id="MF_00061"/>
    </source>
</evidence>
<evidence type="ECO:0000256" key="8">
    <source>
        <dbReference type="ARBA" id="ARBA00023229"/>
    </source>
</evidence>
<dbReference type="NCBIfam" id="NF011202">
    <property type="entry name" value="PRK14608.1"/>
    <property type="match status" value="1"/>
</dbReference>
<evidence type="ECO:0000256" key="6">
    <source>
        <dbReference type="ARBA" id="ARBA00022777"/>
    </source>
</evidence>
<keyword evidence="8 10" id="KW-0414">Isoprene biosynthesis</keyword>
<dbReference type="GO" id="GO:0005524">
    <property type="term" value="F:ATP binding"/>
    <property type="evidence" value="ECO:0007669"/>
    <property type="project" value="UniProtKB-UniRule"/>
</dbReference>
<dbReference type="GO" id="GO:0016114">
    <property type="term" value="P:terpenoid biosynthetic process"/>
    <property type="evidence" value="ECO:0007669"/>
    <property type="project" value="UniProtKB-UniRule"/>
</dbReference>
<dbReference type="PANTHER" id="PTHR43527:SF2">
    <property type="entry name" value="4-DIPHOSPHOCYTIDYL-2-C-METHYL-D-ERYTHRITOL KINASE, CHLOROPLASTIC"/>
    <property type="match status" value="1"/>
</dbReference>
<dbReference type="EMBL" id="RDRB01000007">
    <property type="protein sequence ID" value="ROT99361.1"/>
    <property type="molecule type" value="Genomic_DNA"/>
</dbReference>
<evidence type="ECO:0000259" key="11">
    <source>
        <dbReference type="Pfam" id="PF00288"/>
    </source>
</evidence>
<dbReference type="HAMAP" id="MF_00061">
    <property type="entry name" value="IspE"/>
    <property type="match status" value="1"/>
</dbReference>
<evidence type="ECO:0000256" key="4">
    <source>
        <dbReference type="ARBA" id="ARBA00022679"/>
    </source>
</evidence>
<comment type="caution">
    <text evidence="13">The sequence shown here is derived from an EMBL/GenBank/DDBJ whole genome shotgun (WGS) entry which is preliminary data.</text>
</comment>